<dbReference type="AlphaFoldDB" id="A0AAV4VYS2"/>
<gene>
    <name evidence="1" type="ORF">CEXT_697831</name>
</gene>
<proteinExistence type="predicted"/>
<reference evidence="1 2" key="1">
    <citation type="submission" date="2021-06" db="EMBL/GenBank/DDBJ databases">
        <title>Caerostris extrusa draft genome.</title>
        <authorList>
            <person name="Kono N."/>
            <person name="Arakawa K."/>
        </authorList>
    </citation>
    <scope>NUCLEOTIDE SEQUENCE [LARGE SCALE GENOMIC DNA]</scope>
</reference>
<organism evidence="1 2">
    <name type="scientific">Caerostris extrusa</name>
    <name type="common">Bark spider</name>
    <name type="synonym">Caerostris bankana</name>
    <dbReference type="NCBI Taxonomy" id="172846"/>
    <lineage>
        <taxon>Eukaryota</taxon>
        <taxon>Metazoa</taxon>
        <taxon>Ecdysozoa</taxon>
        <taxon>Arthropoda</taxon>
        <taxon>Chelicerata</taxon>
        <taxon>Arachnida</taxon>
        <taxon>Araneae</taxon>
        <taxon>Araneomorphae</taxon>
        <taxon>Entelegynae</taxon>
        <taxon>Araneoidea</taxon>
        <taxon>Araneidae</taxon>
        <taxon>Caerostris</taxon>
    </lineage>
</organism>
<evidence type="ECO:0000313" key="2">
    <source>
        <dbReference type="Proteomes" id="UP001054945"/>
    </source>
</evidence>
<comment type="caution">
    <text evidence="1">The sequence shown here is derived from an EMBL/GenBank/DDBJ whole genome shotgun (WGS) entry which is preliminary data.</text>
</comment>
<accession>A0AAV4VYS2</accession>
<evidence type="ECO:0000313" key="1">
    <source>
        <dbReference type="EMBL" id="GIY74764.1"/>
    </source>
</evidence>
<keyword evidence="2" id="KW-1185">Reference proteome</keyword>
<dbReference type="Proteomes" id="UP001054945">
    <property type="component" value="Unassembled WGS sequence"/>
</dbReference>
<dbReference type="EMBL" id="BPLR01015257">
    <property type="protein sequence ID" value="GIY74764.1"/>
    <property type="molecule type" value="Genomic_DNA"/>
</dbReference>
<protein>
    <submittedName>
        <fullName evidence="1">Uncharacterized protein</fullName>
    </submittedName>
</protein>
<sequence length="114" mass="13189">MLSRDVPSPLSQYHEAFPFVVSPDESTDTARVVNIDRVQLECMLTIQVFQQPLFEFGLGSVCYFRTTDRSVLELLDAPRLIANPEEQEYVWSFLKRIIAKQNKKKVIAKIFHLS</sequence>
<name>A0AAV4VYS2_CAEEX</name>